<feature type="transmembrane region" description="Helical" evidence="3">
    <location>
        <begin position="140"/>
        <end position="164"/>
    </location>
</feature>
<feature type="domain" description="J" evidence="4">
    <location>
        <begin position="2"/>
        <end position="66"/>
    </location>
</feature>
<dbReference type="OrthoDB" id="9779889at2"/>
<keyword evidence="2" id="KW-0143">Chaperone</keyword>
<keyword evidence="1" id="KW-0235">DNA replication</keyword>
<dbReference type="KEGG" id="cbei:LF65_02266"/>
<dbReference type="InterPro" id="IPR001623">
    <property type="entry name" value="DnaJ_domain"/>
</dbReference>
<keyword evidence="3" id="KW-0472">Membrane</keyword>
<dbReference type="EMBL" id="CP010086">
    <property type="protein sequence ID" value="AJG98852.1"/>
    <property type="molecule type" value="Genomic_DNA"/>
</dbReference>
<protein>
    <recommendedName>
        <fullName evidence="4">J domain-containing protein</fullName>
    </recommendedName>
</protein>
<feature type="transmembrane region" description="Helical" evidence="3">
    <location>
        <begin position="107"/>
        <end position="128"/>
    </location>
</feature>
<evidence type="ECO:0000256" key="3">
    <source>
        <dbReference type="SAM" id="Phobius"/>
    </source>
</evidence>
<keyword evidence="3" id="KW-1133">Transmembrane helix</keyword>
<dbReference type="PRINTS" id="PR00625">
    <property type="entry name" value="JDOMAIN"/>
</dbReference>
<evidence type="ECO:0000259" key="4">
    <source>
        <dbReference type="PROSITE" id="PS50076"/>
    </source>
</evidence>
<name>A0A0B5QLI7_CLOBE</name>
<gene>
    <name evidence="5" type="ORF">LF65_02266</name>
</gene>
<keyword evidence="3" id="KW-0812">Transmembrane</keyword>
<dbReference type="SMART" id="SM00271">
    <property type="entry name" value="DnaJ"/>
    <property type="match status" value="1"/>
</dbReference>
<dbReference type="RefSeq" id="WP_052482793.1">
    <property type="nucleotide sequence ID" value="NZ_CP010086.2"/>
</dbReference>
<dbReference type="PANTHER" id="PTHR44145:SF3">
    <property type="entry name" value="DNAJ HOMOLOG SUBFAMILY A MEMBER 3, MITOCHONDRIAL"/>
    <property type="match status" value="1"/>
</dbReference>
<dbReference type="InterPro" id="IPR036869">
    <property type="entry name" value="J_dom_sf"/>
</dbReference>
<feature type="transmembrane region" description="Helical" evidence="3">
    <location>
        <begin position="171"/>
        <end position="198"/>
    </location>
</feature>
<organism evidence="5 6">
    <name type="scientific">Clostridium beijerinckii</name>
    <name type="common">Clostridium MP</name>
    <dbReference type="NCBI Taxonomy" id="1520"/>
    <lineage>
        <taxon>Bacteria</taxon>
        <taxon>Bacillati</taxon>
        <taxon>Bacillota</taxon>
        <taxon>Clostridia</taxon>
        <taxon>Eubacteriales</taxon>
        <taxon>Clostridiaceae</taxon>
        <taxon>Clostridium</taxon>
    </lineage>
</organism>
<dbReference type="PANTHER" id="PTHR44145">
    <property type="entry name" value="DNAJ HOMOLOG SUBFAMILY A MEMBER 3, MITOCHONDRIAL"/>
    <property type="match status" value="1"/>
</dbReference>
<evidence type="ECO:0000313" key="5">
    <source>
        <dbReference type="EMBL" id="AJG98852.1"/>
    </source>
</evidence>
<evidence type="ECO:0000256" key="2">
    <source>
        <dbReference type="ARBA" id="ARBA00023186"/>
    </source>
</evidence>
<reference evidence="6" key="1">
    <citation type="submission" date="2014-12" db="EMBL/GenBank/DDBJ databases">
        <title>Genome sequence of Clostridium beijerinckii strain 59B.</title>
        <authorList>
            <person name="Little G.T."/>
            <person name="Minton N.P."/>
        </authorList>
    </citation>
    <scope>NUCLEOTIDE SEQUENCE [LARGE SCALE GENOMIC DNA]</scope>
    <source>
        <strain evidence="6">59B</strain>
    </source>
</reference>
<dbReference type="Proteomes" id="UP000031866">
    <property type="component" value="Chromosome"/>
</dbReference>
<dbReference type="STRING" id="1520.LF65_02266"/>
<sequence>MNYYEILGVDKNADSDQIKKAYRQLVKKYHPDVNNATNANTFFNLIQEAYRVLNDEKLKMDYDNRNNYVHKESTNKTDNYNDKSKYGFGEESSEEEAIRQQEGKRSIFVKILIVLLKILLALFVPIISFCEYVSTVGAGIVALISKVIMFVFLACTIMGIVEVYKGEVGGWLTLIMSIVVAFVAFCFPYIIIMVPVALGLLKEKIRSFVFNI</sequence>
<accession>A0A0B5QLI7</accession>
<dbReference type="Gene3D" id="1.10.287.110">
    <property type="entry name" value="DnaJ domain"/>
    <property type="match status" value="1"/>
</dbReference>
<proteinExistence type="predicted"/>
<evidence type="ECO:0000313" key="6">
    <source>
        <dbReference type="Proteomes" id="UP000031866"/>
    </source>
</evidence>
<dbReference type="CDD" id="cd06257">
    <property type="entry name" value="DnaJ"/>
    <property type="match status" value="1"/>
</dbReference>
<dbReference type="Pfam" id="PF00226">
    <property type="entry name" value="DnaJ"/>
    <property type="match status" value="1"/>
</dbReference>
<evidence type="ECO:0000256" key="1">
    <source>
        <dbReference type="ARBA" id="ARBA00022705"/>
    </source>
</evidence>
<dbReference type="AlphaFoldDB" id="A0A0B5QLI7"/>
<dbReference type="InterPro" id="IPR051938">
    <property type="entry name" value="Apopto_cytoskel_mod"/>
</dbReference>
<dbReference type="GO" id="GO:0006260">
    <property type="term" value="P:DNA replication"/>
    <property type="evidence" value="ECO:0007669"/>
    <property type="project" value="UniProtKB-KW"/>
</dbReference>
<dbReference type="SUPFAM" id="SSF46565">
    <property type="entry name" value="Chaperone J-domain"/>
    <property type="match status" value="1"/>
</dbReference>
<dbReference type="PROSITE" id="PS50076">
    <property type="entry name" value="DNAJ_2"/>
    <property type="match status" value="1"/>
</dbReference>